<feature type="chain" id="PRO_5030775113" evidence="4">
    <location>
        <begin position="21"/>
        <end position="447"/>
    </location>
</feature>
<keyword evidence="2 4" id="KW-0732">Signal</keyword>
<keyword evidence="3" id="KW-0378">Hydrolase</keyword>
<evidence type="ECO:0000256" key="3">
    <source>
        <dbReference type="ARBA" id="ARBA00022801"/>
    </source>
</evidence>
<dbReference type="Pfam" id="PF22244">
    <property type="entry name" value="GCE_fung"/>
    <property type="match status" value="1"/>
</dbReference>
<evidence type="ECO:0000256" key="2">
    <source>
        <dbReference type="ARBA" id="ARBA00022729"/>
    </source>
</evidence>
<sequence>MHRCALLFIGLGIAIRPALAQRPDSAMWLALRRATQEDYQRMLRRLGIDSLRAGPSPAEANTDESKVPPYTLPDPLRFADGSLVTTAQQWWEKRRPEILEDFDREVYGRIPPNVPPVQWEVVQVLREKRDTFPVVIKKLKGRVDNTRCPSLQLSLELTLSLPTTAQAPVPVILHFGFAWPPWMQRPAAEKATLTEWQRLILMRGWGFAELIPTSYQPDYGAGLTEGIIGLTSCGQSRKPDDWGALRAWAWGASRAMDYFETDPDVDATRIAIEGLSRYGKAALVAMAYDQRFAIGFIGSSGAGGAKLLRRRFGEQIENLASAAEYHWFAGNFLKYAGPLTPNDLPVDAHMLIALVAPRPIFIGTGSPEVEGHWVDARGMFLAAVHAEAVYRLLGKTGLGTDVMPPVGILLDQGEIAFRMHEDGHTNDPNWPYFLEFASRYFQHKPAR</sequence>
<dbReference type="AlphaFoldDB" id="A0A7V2F6P4"/>
<evidence type="ECO:0000256" key="4">
    <source>
        <dbReference type="SAM" id="SignalP"/>
    </source>
</evidence>
<protein>
    <submittedName>
        <fullName evidence="6">Acetylxylan esterase</fullName>
    </submittedName>
</protein>
<evidence type="ECO:0000259" key="5">
    <source>
        <dbReference type="Pfam" id="PF22244"/>
    </source>
</evidence>
<reference evidence="6" key="1">
    <citation type="journal article" date="2020" name="mSystems">
        <title>Genome- and Community-Level Interaction Insights into Carbon Utilization and Element Cycling Functions of Hydrothermarchaeota in Hydrothermal Sediment.</title>
        <authorList>
            <person name="Zhou Z."/>
            <person name="Liu Y."/>
            <person name="Xu W."/>
            <person name="Pan J."/>
            <person name="Luo Z.H."/>
            <person name="Li M."/>
        </authorList>
    </citation>
    <scope>NUCLEOTIDE SEQUENCE [LARGE SCALE GENOMIC DNA]</scope>
    <source>
        <strain evidence="6">SpSt-143</strain>
    </source>
</reference>
<dbReference type="GO" id="GO:0052689">
    <property type="term" value="F:carboxylic ester hydrolase activity"/>
    <property type="evidence" value="ECO:0007669"/>
    <property type="project" value="UniProtKB-KW"/>
</dbReference>
<organism evidence="6">
    <name type="scientific">Rhodothermus marinus</name>
    <name type="common">Rhodothermus obamensis</name>
    <dbReference type="NCBI Taxonomy" id="29549"/>
    <lineage>
        <taxon>Bacteria</taxon>
        <taxon>Pseudomonadati</taxon>
        <taxon>Rhodothermota</taxon>
        <taxon>Rhodothermia</taxon>
        <taxon>Rhodothermales</taxon>
        <taxon>Rhodothermaceae</taxon>
        <taxon>Rhodothermus</taxon>
    </lineage>
</organism>
<keyword evidence="1" id="KW-0719">Serine esterase</keyword>
<dbReference type="InterPro" id="IPR029058">
    <property type="entry name" value="AB_hydrolase_fold"/>
</dbReference>
<comment type="caution">
    <text evidence="6">The sequence shown here is derived from an EMBL/GenBank/DDBJ whole genome shotgun (WGS) entry which is preliminary data.</text>
</comment>
<feature type="signal peptide" evidence="4">
    <location>
        <begin position="1"/>
        <end position="20"/>
    </location>
</feature>
<gene>
    <name evidence="6" type="ORF">ENO59_09485</name>
</gene>
<proteinExistence type="predicted"/>
<feature type="domain" description="4-O-methyl-glucuronoyl methylesterase-like" evidence="5">
    <location>
        <begin position="241"/>
        <end position="394"/>
    </location>
</feature>
<evidence type="ECO:0000256" key="1">
    <source>
        <dbReference type="ARBA" id="ARBA00022487"/>
    </source>
</evidence>
<name>A0A7V2F6P4_RHOMR</name>
<dbReference type="Gene3D" id="3.40.50.1820">
    <property type="entry name" value="alpha/beta hydrolase"/>
    <property type="match status" value="1"/>
</dbReference>
<evidence type="ECO:0000313" key="6">
    <source>
        <dbReference type="EMBL" id="HER96729.1"/>
    </source>
</evidence>
<dbReference type="SUPFAM" id="SSF53474">
    <property type="entry name" value="alpha/beta-Hydrolases"/>
    <property type="match status" value="1"/>
</dbReference>
<accession>A0A7V2F6P4</accession>
<dbReference type="InterPro" id="IPR054579">
    <property type="entry name" value="GCE-like_dom"/>
</dbReference>
<dbReference type="EMBL" id="DSGB01000006">
    <property type="protein sequence ID" value="HER96729.1"/>
    <property type="molecule type" value="Genomic_DNA"/>
</dbReference>